<evidence type="ECO:0000256" key="1">
    <source>
        <dbReference type="SAM" id="MobiDB-lite"/>
    </source>
</evidence>
<name>A0A0A0LNU5_CUCSA</name>
<dbReference type="Proteomes" id="UP000029981">
    <property type="component" value="Chromosome 1"/>
</dbReference>
<reference evidence="2 3" key="1">
    <citation type="journal article" date="2009" name="Nat. Genet.">
        <title>The genome of the cucumber, Cucumis sativus L.</title>
        <authorList>
            <person name="Huang S."/>
            <person name="Li R."/>
            <person name="Zhang Z."/>
            <person name="Li L."/>
            <person name="Gu X."/>
            <person name="Fan W."/>
            <person name="Lucas W.J."/>
            <person name="Wang X."/>
            <person name="Xie B."/>
            <person name="Ni P."/>
            <person name="Ren Y."/>
            <person name="Zhu H."/>
            <person name="Li J."/>
            <person name="Lin K."/>
            <person name="Jin W."/>
            <person name="Fei Z."/>
            <person name="Li G."/>
            <person name="Staub J."/>
            <person name="Kilian A."/>
            <person name="van der Vossen E.A."/>
            <person name="Wu Y."/>
            <person name="Guo J."/>
            <person name="He J."/>
            <person name="Jia Z."/>
            <person name="Ren Y."/>
            <person name="Tian G."/>
            <person name="Lu Y."/>
            <person name="Ruan J."/>
            <person name="Qian W."/>
            <person name="Wang M."/>
            <person name="Huang Q."/>
            <person name="Li B."/>
            <person name="Xuan Z."/>
            <person name="Cao J."/>
            <person name="Asan"/>
            <person name="Wu Z."/>
            <person name="Zhang J."/>
            <person name="Cai Q."/>
            <person name="Bai Y."/>
            <person name="Zhao B."/>
            <person name="Han Y."/>
            <person name="Li Y."/>
            <person name="Li X."/>
            <person name="Wang S."/>
            <person name="Shi Q."/>
            <person name="Liu S."/>
            <person name="Cho W.K."/>
            <person name="Kim J.Y."/>
            <person name="Xu Y."/>
            <person name="Heller-Uszynska K."/>
            <person name="Miao H."/>
            <person name="Cheng Z."/>
            <person name="Zhang S."/>
            <person name="Wu J."/>
            <person name="Yang Y."/>
            <person name="Kang H."/>
            <person name="Li M."/>
            <person name="Liang H."/>
            <person name="Ren X."/>
            <person name="Shi Z."/>
            <person name="Wen M."/>
            <person name="Jian M."/>
            <person name="Yang H."/>
            <person name="Zhang G."/>
            <person name="Yang Z."/>
            <person name="Chen R."/>
            <person name="Liu S."/>
            <person name="Li J."/>
            <person name="Ma L."/>
            <person name="Liu H."/>
            <person name="Zhou Y."/>
            <person name="Zhao J."/>
            <person name="Fang X."/>
            <person name="Li G."/>
            <person name="Fang L."/>
            <person name="Li Y."/>
            <person name="Liu D."/>
            <person name="Zheng H."/>
            <person name="Zhang Y."/>
            <person name="Qin N."/>
            <person name="Li Z."/>
            <person name="Yang G."/>
            <person name="Yang S."/>
            <person name="Bolund L."/>
            <person name="Kristiansen K."/>
            <person name="Zheng H."/>
            <person name="Li S."/>
            <person name="Zhang X."/>
            <person name="Yang H."/>
            <person name="Wang J."/>
            <person name="Sun R."/>
            <person name="Zhang B."/>
            <person name="Jiang S."/>
            <person name="Wang J."/>
            <person name="Du Y."/>
            <person name="Li S."/>
        </authorList>
    </citation>
    <scope>NUCLEOTIDE SEQUENCE [LARGE SCALE GENOMIC DNA]</scope>
    <source>
        <strain evidence="3">cv. 9930</strain>
    </source>
</reference>
<dbReference type="AlphaFoldDB" id="A0A0A0LNU5"/>
<protein>
    <submittedName>
        <fullName evidence="2">Uncharacterized protein</fullName>
    </submittedName>
</protein>
<keyword evidence="3" id="KW-1185">Reference proteome</keyword>
<proteinExistence type="predicted"/>
<gene>
    <name evidence="2" type="ORF">Csa_1G001350</name>
</gene>
<evidence type="ECO:0000313" key="2">
    <source>
        <dbReference type="EMBL" id="KGN63463.1"/>
    </source>
</evidence>
<reference evidence="2 3" key="2">
    <citation type="journal article" date="2009" name="PLoS ONE">
        <title>An integrated genetic and cytogenetic map of the cucumber genome.</title>
        <authorList>
            <person name="Ren Y."/>
            <person name="Zhang Z."/>
            <person name="Liu J."/>
            <person name="Staub J.E."/>
            <person name="Han Y."/>
            <person name="Cheng Z."/>
            <person name="Li X."/>
            <person name="Lu J."/>
            <person name="Miao H."/>
            <person name="Kang H."/>
            <person name="Xie B."/>
            <person name="Gu X."/>
            <person name="Wang X."/>
            <person name="Du Y."/>
            <person name="Jin W."/>
            <person name="Huang S."/>
        </authorList>
    </citation>
    <scope>NUCLEOTIDE SEQUENCE [LARGE SCALE GENOMIC DNA]</scope>
    <source>
        <strain evidence="3">cv. 9930</strain>
    </source>
</reference>
<feature type="region of interest" description="Disordered" evidence="1">
    <location>
        <begin position="1"/>
        <end position="28"/>
    </location>
</feature>
<evidence type="ECO:0000313" key="3">
    <source>
        <dbReference type="Proteomes" id="UP000029981"/>
    </source>
</evidence>
<sequence>MNQKHSEPMPISASASASSFCGKPRPHSARQQIHGTFLVSTLVDVATMTRRKDFLYSGLILVIFTK</sequence>
<dbReference type="EMBL" id="CM002922">
    <property type="protein sequence ID" value="KGN63463.1"/>
    <property type="molecule type" value="Genomic_DNA"/>
</dbReference>
<accession>A0A0A0LNU5</accession>
<organism evidence="2 3">
    <name type="scientific">Cucumis sativus</name>
    <name type="common">Cucumber</name>
    <dbReference type="NCBI Taxonomy" id="3659"/>
    <lineage>
        <taxon>Eukaryota</taxon>
        <taxon>Viridiplantae</taxon>
        <taxon>Streptophyta</taxon>
        <taxon>Embryophyta</taxon>
        <taxon>Tracheophyta</taxon>
        <taxon>Spermatophyta</taxon>
        <taxon>Magnoliopsida</taxon>
        <taxon>eudicotyledons</taxon>
        <taxon>Gunneridae</taxon>
        <taxon>Pentapetalae</taxon>
        <taxon>rosids</taxon>
        <taxon>fabids</taxon>
        <taxon>Cucurbitales</taxon>
        <taxon>Cucurbitaceae</taxon>
        <taxon>Benincaseae</taxon>
        <taxon>Cucumis</taxon>
    </lineage>
</organism>
<reference evidence="2 3" key="4">
    <citation type="journal article" date="2011" name="BMC Genomics">
        <title>RNA-Seq improves annotation of protein-coding genes in the cucumber genome.</title>
        <authorList>
            <person name="Li Z."/>
            <person name="Zhang Z."/>
            <person name="Yan P."/>
            <person name="Huang S."/>
            <person name="Fei Z."/>
            <person name="Lin K."/>
        </authorList>
    </citation>
    <scope>NUCLEOTIDE SEQUENCE [LARGE SCALE GENOMIC DNA]</scope>
    <source>
        <strain evidence="3">cv. 9930</strain>
    </source>
</reference>
<dbReference type="Gramene" id="KGN63463">
    <property type="protein sequence ID" value="KGN63463"/>
    <property type="gene ID" value="Csa_1G001350"/>
</dbReference>
<reference evidence="2 3" key="3">
    <citation type="journal article" date="2010" name="BMC Genomics">
        <title>Transcriptome sequencing and comparative analysis of cucumber flowers with different sex types.</title>
        <authorList>
            <person name="Guo S."/>
            <person name="Zheng Y."/>
            <person name="Joung J.G."/>
            <person name="Liu S."/>
            <person name="Zhang Z."/>
            <person name="Crasta O.R."/>
            <person name="Sobral B.W."/>
            <person name="Xu Y."/>
            <person name="Huang S."/>
            <person name="Fei Z."/>
        </authorList>
    </citation>
    <scope>NUCLEOTIDE SEQUENCE [LARGE SCALE GENOMIC DNA]</scope>
    <source>
        <strain evidence="3">cv. 9930</strain>
    </source>
</reference>